<organism evidence="2 3">
    <name type="scientific">Aphanothece sacrum FPU1</name>
    <dbReference type="NCBI Taxonomy" id="1920663"/>
    <lineage>
        <taxon>Bacteria</taxon>
        <taxon>Bacillati</taxon>
        <taxon>Cyanobacteriota</taxon>
        <taxon>Cyanophyceae</taxon>
        <taxon>Oscillatoriophycideae</taxon>
        <taxon>Chroococcales</taxon>
        <taxon>Aphanothecaceae</taxon>
        <taxon>Aphanothece</taxon>
    </lineage>
</organism>
<dbReference type="RefSeq" id="WP_172957442.1">
    <property type="nucleotide sequence ID" value="NZ_BDQK01000005.1"/>
</dbReference>
<dbReference type="AlphaFoldDB" id="A0A401IFL6"/>
<feature type="signal peptide" evidence="1">
    <location>
        <begin position="1"/>
        <end position="26"/>
    </location>
</feature>
<dbReference type="Proteomes" id="UP000287247">
    <property type="component" value="Unassembled WGS sequence"/>
</dbReference>
<gene>
    <name evidence="2" type="ORF">AsFPU1_1400</name>
</gene>
<keyword evidence="3" id="KW-1185">Reference proteome</keyword>
<evidence type="ECO:0000313" key="3">
    <source>
        <dbReference type="Proteomes" id="UP000287247"/>
    </source>
</evidence>
<evidence type="ECO:0000313" key="2">
    <source>
        <dbReference type="EMBL" id="GBF79999.1"/>
    </source>
</evidence>
<sequence>MMKPMKRQLALTIVLALFVIFSAEVAAVASNNSNSVSVIAKNNECPKGDRDDCKK</sequence>
<comment type="caution">
    <text evidence="2">The sequence shown here is derived from an EMBL/GenBank/DDBJ whole genome shotgun (WGS) entry which is preliminary data.</text>
</comment>
<reference evidence="3" key="1">
    <citation type="submission" date="2017-05" db="EMBL/GenBank/DDBJ databases">
        <title>Physiological properties and genetic analysis related to exopolysaccharide production of fresh-water unicellular cyanobacterium Aphanothece sacrum, Suizenji Nori, that has been cultured as a food source in Japan.</title>
        <authorList>
            <person name="Kanesaki Y."/>
            <person name="Yoshikawa S."/>
            <person name="Ohki K."/>
        </authorList>
    </citation>
    <scope>NUCLEOTIDE SEQUENCE [LARGE SCALE GENOMIC DNA]</scope>
    <source>
        <strain evidence="3">FPU1</strain>
    </source>
</reference>
<keyword evidence="1" id="KW-0732">Signal</keyword>
<dbReference type="PROSITE" id="PS00430">
    <property type="entry name" value="TONB_DEPENDENT_REC_1"/>
    <property type="match status" value="1"/>
</dbReference>
<dbReference type="InterPro" id="IPR010916">
    <property type="entry name" value="TonB_box_CS"/>
</dbReference>
<proteinExistence type="predicted"/>
<evidence type="ECO:0000256" key="1">
    <source>
        <dbReference type="SAM" id="SignalP"/>
    </source>
</evidence>
<protein>
    <submittedName>
        <fullName evidence="2">Uncharacterized protein</fullName>
    </submittedName>
</protein>
<name>A0A401IFL6_APHSA</name>
<feature type="chain" id="PRO_5019134913" evidence="1">
    <location>
        <begin position="27"/>
        <end position="55"/>
    </location>
</feature>
<accession>A0A401IFL6</accession>
<dbReference type="EMBL" id="BDQK01000005">
    <property type="protein sequence ID" value="GBF79999.1"/>
    <property type="molecule type" value="Genomic_DNA"/>
</dbReference>